<dbReference type="FunCoup" id="A7AT58">
    <property type="interactions" value="568"/>
</dbReference>
<name>A7AT58_BABBO</name>
<dbReference type="VEuPathDB" id="PiroplasmaDB:BBOV_II001620"/>
<organism evidence="7 8">
    <name type="scientific">Babesia bovis</name>
    <dbReference type="NCBI Taxonomy" id="5865"/>
    <lineage>
        <taxon>Eukaryota</taxon>
        <taxon>Sar</taxon>
        <taxon>Alveolata</taxon>
        <taxon>Apicomplexa</taxon>
        <taxon>Aconoidasida</taxon>
        <taxon>Piroplasmida</taxon>
        <taxon>Babesiidae</taxon>
        <taxon>Babesia</taxon>
    </lineage>
</organism>
<dbReference type="SUPFAM" id="SSF48371">
    <property type="entry name" value="ARM repeat"/>
    <property type="match status" value="1"/>
</dbReference>
<dbReference type="eggNOG" id="KOG2062">
    <property type="taxonomic scope" value="Eukaryota"/>
</dbReference>
<evidence type="ECO:0000313" key="7">
    <source>
        <dbReference type="EMBL" id="EDO06119.1"/>
    </source>
</evidence>
<accession>A7AT58</accession>
<dbReference type="STRING" id="5865.A7AT58"/>
<dbReference type="OMA" id="IMFGRQE"/>
<keyword evidence="2" id="KW-0677">Repeat</keyword>
<dbReference type="Gene3D" id="1.25.10.10">
    <property type="entry name" value="Leucine-rich Repeat Variant"/>
    <property type="match status" value="1"/>
</dbReference>
<gene>
    <name evidence="7" type="ORF">BBOV_II001620</name>
</gene>
<dbReference type="InterPro" id="IPR016642">
    <property type="entry name" value="26S_Psome_Rpn2"/>
</dbReference>
<dbReference type="PANTHER" id="PTHR10943:SF2">
    <property type="entry name" value="26S PROTEASOME NON-ATPASE REGULATORY SUBUNIT 1"/>
    <property type="match status" value="1"/>
</dbReference>
<reference evidence="7 8" key="1">
    <citation type="journal article" date="2007" name="PLoS Pathog.">
        <title>Genome sequence of Babesia bovis and comparative analysis of apicomplexan hemoprotozoa.</title>
        <authorList>
            <person name="Brayton K.A."/>
            <person name="Lau A.O.T."/>
            <person name="Herndon D.R."/>
            <person name="Hannick L."/>
            <person name="Kappmeyer L.S."/>
            <person name="Berens S.J."/>
            <person name="Bidwell S.L."/>
            <person name="Brown W.C."/>
            <person name="Crabtree J."/>
            <person name="Fadrosh D."/>
            <person name="Feldblum T."/>
            <person name="Forberger H.A."/>
            <person name="Haas B.J."/>
            <person name="Howell J.M."/>
            <person name="Khouri H."/>
            <person name="Koo H."/>
            <person name="Mann D.J."/>
            <person name="Norimine J."/>
            <person name="Paulsen I.T."/>
            <person name="Radune D."/>
            <person name="Ren Q."/>
            <person name="Smith R.K. Jr."/>
            <person name="Suarez C.E."/>
            <person name="White O."/>
            <person name="Wortman J.R."/>
            <person name="Knowles D.P. Jr."/>
            <person name="McElwain T.F."/>
            <person name="Nene V.M."/>
        </authorList>
    </citation>
    <scope>NUCLEOTIDE SEQUENCE [LARGE SCALE GENOMIC DNA]</scope>
    <source>
        <strain evidence="7">T2Bo</strain>
    </source>
</reference>
<dbReference type="GO" id="GO:0043161">
    <property type="term" value="P:proteasome-mediated ubiquitin-dependent protein catabolic process"/>
    <property type="evidence" value="ECO:0007669"/>
    <property type="project" value="TreeGrafter"/>
</dbReference>
<dbReference type="InterPro" id="IPR002015">
    <property type="entry name" value="Proteasome/cyclosome_rpt"/>
</dbReference>
<dbReference type="EMBL" id="AAXT01000003">
    <property type="protein sequence ID" value="EDO06119.1"/>
    <property type="molecule type" value="Genomic_DNA"/>
</dbReference>
<dbReference type="InterPro" id="IPR048570">
    <property type="entry name" value="PSMD1_RPN2_N"/>
</dbReference>
<dbReference type="InterPro" id="IPR016024">
    <property type="entry name" value="ARM-type_fold"/>
</dbReference>
<dbReference type="GO" id="GO:0042176">
    <property type="term" value="P:regulation of protein catabolic process"/>
    <property type="evidence" value="ECO:0007669"/>
    <property type="project" value="UniProtKB-UniRule"/>
</dbReference>
<evidence type="ECO:0000259" key="5">
    <source>
        <dbReference type="Pfam" id="PF18004"/>
    </source>
</evidence>
<protein>
    <submittedName>
        <fullName evidence="7">Rpn2_yeast 26S proteasome regulatory subunit rpn2, putative</fullName>
    </submittedName>
</protein>
<dbReference type="Pfam" id="PF21505">
    <property type="entry name" value="RPN2_N"/>
    <property type="match status" value="1"/>
</dbReference>
<feature type="domain" description="26S proteasome non-ATPase regulatory subunit 1/RPN2 N-terminal" evidence="6">
    <location>
        <begin position="28"/>
        <end position="334"/>
    </location>
</feature>
<comment type="similarity">
    <text evidence="1 4">Belongs to the proteasome subunit S1 family.</text>
</comment>
<dbReference type="Pfam" id="PF18004">
    <property type="entry name" value="RPN2_C"/>
    <property type="match status" value="1"/>
</dbReference>
<dbReference type="Proteomes" id="UP000002173">
    <property type="component" value="Chromosome 2"/>
</dbReference>
<evidence type="ECO:0000256" key="1">
    <source>
        <dbReference type="ARBA" id="ARBA00006308"/>
    </source>
</evidence>
<evidence type="ECO:0000256" key="4">
    <source>
        <dbReference type="PIRNR" id="PIRNR015947"/>
    </source>
</evidence>
<dbReference type="GO" id="GO:0008540">
    <property type="term" value="C:proteasome regulatory particle, base subcomplex"/>
    <property type="evidence" value="ECO:0007669"/>
    <property type="project" value="UniProtKB-UniRule"/>
</dbReference>
<evidence type="ECO:0000259" key="6">
    <source>
        <dbReference type="Pfam" id="PF21505"/>
    </source>
</evidence>
<dbReference type="Pfam" id="PF01851">
    <property type="entry name" value="PC_rep"/>
    <property type="match status" value="2"/>
</dbReference>
<dbReference type="GO" id="GO:0034515">
    <property type="term" value="C:proteasome storage granule"/>
    <property type="evidence" value="ECO:0007669"/>
    <property type="project" value="TreeGrafter"/>
</dbReference>
<dbReference type="PIRSF" id="PIRSF015947">
    <property type="entry name" value="26S_Psome_Rpn2"/>
    <property type="match status" value="1"/>
</dbReference>
<dbReference type="AlphaFoldDB" id="A7AT58"/>
<comment type="caution">
    <text evidence="7">The sequence shown here is derived from an EMBL/GenBank/DDBJ whole genome shotgun (WGS) entry which is preliminary data.</text>
</comment>
<evidence type="ECO:0000256" key="3">
    <source>
        <dbReference type="ARBA" id="ARBA00022942"/>
    </source>
</evidence>
<evidence type="ECO:0000313" key="8">
    <source>
        <dbReference type="Proteomes" id="UP000002173"/>
    </source>
</evidence>
<dbReference type="InterPro" id="IPR040623">
    <property type="entry name" value="RPN2_C"/>
</dbReference>
<dbReference type="Pfam" id="PF13646">
    <property type="entry name" value="HEAT_2"/>
    <property type="match status" value="1"/>
</dbReference>
<evidence type="ECO:0000256" key="2">
    <source>
        <dbReference type="ARBA" id="ARBA00022737"/>
    </source>
</evidence>
<dbReference type="GO" id="GO:0030234">
    <property type="term" value="F:enzyme regulator activity"/>
    <property type="evidence" value="ECO:0007669"/>
    <property type="project" value="UniProtKB-UniRule"/>
</dbReference>
<dbReference type="GO" id="GO:0005634">
    <property type="term" value="C:nucleus"/>
    <property type="evidence" value="ECO:0007669"/>
    <property type="project" value="TreeGrafter"/>
</dbReference>
<dbReference type="PANTHER" id="PTHR10943">
    <property type="entry name" value="26S PROTEASOME NON-ATPASE REGULATORY SUBUNIT"/>
    <property type="match status" value="1"/>
</dbReference>
<keyword evidence="3 4" id="KW-0647">Proteasome</keyword>
<sequence length="1022" mass="111925">MLVAQPPDKCSALADAYNGHEPMDRISSADPVIALLSERDDASRELGLRQLNILVDTFWAEIADSLELIHQLHNDTSFSTRNLAALVLSKVYFHLSNYPKALQYALAAGEHFNLQESSEYVNIIVANAIDEYIRDRQAVVDGENSAISNGVVCGFQQQLESLVTKLITMSVASGDEQHAIGIALDSRRLDFVCEILRNSTSSGPLIDYTIGLLENVISRDFCLQLYREIRDILVSMSQDTLINHYQSLVTCLYRLDDANAMAQLLHDIIIRDEHLRAYQICYDLVDIGDQKFLNGMKASVALSVPDDIRFDRVKHILSGDSTTELYLQFLHRKNHTDLRLLEHYMTSIDQRSSICHSAVVMAHAIMQAGTCCDLFLRDNIGWLAKANHWAKFTATASIGVVHKGYVKNCKKVLSAYLPGSSPNSSQAFSEGGSLYAIGLIMANHYDSEAVDILTQHIKNESVEEAVHHGAALGLGLVCMGQCDRAVYEELNNILLKNNAVSGQAAAIGIGLLMFGSGNLEVLDALHSCCVDTQHEKISRACALAIAMVLYRLEKDADSMIAKMTKDNDPVVRYGGMFAYAMAYCGTGSSKVVKALLYASVSDVSDDVRRAAVISLGFVLCNTPEEVPKVLKLLVASYNPHVRYAAAIALGITCAASPQPDVLRLLHALSSDSADFVRQGRYNSVVTSYSGAFIALGLVLQQSNADTSNDVMQVRELFKNIAGEKHQEVMAKFGAILGAGLMDAGGQNCVASLYTCRGNMRLEAVAGFLMFSQYWFWHPFMHFISLALQPTCLIGINGDLQIPTGYKVLCTAPPKLFEYVHHMTDEPVESNKGEVTAVLSISAKRHAWMASGKSVEHVEDSGGNINGKPIMPDDSVSVNSDGRSQRLEVASIAATLGHSSVASRDGSSVDYNNDVVMTSDGISVSSNNEFLNAAVLDEMGEANVDHLMSGATLLQNPCRLLPRQAMYVVTPKDSRYQPVFTDRSYGIVLLRDTTPDEPEEYVACGTDQPEAQPFTPFIYKRQQ</sequence>
<proteinExistence type="inferred from homology"/>
<feature type="domain" description="26S proteasome regulatory subunit RPN2 C-terminal" evidence="5">
    <location>
        <begin position="790"/>
        <end position="1001"/>
    </location>
</feature>
<dbReference type="InterPro" id="IPR011989">
    <property type="entry name" value="ARM-like"/>
</dbReference>
<keyword evidence="8" id="KW-1185">Reference proteome</keyword>
<dbReference type="InParanoid" id="A7AT58"/>